<keyword evidence="3" id="KW-1185">Reference proteome</keyword>
<name>A0ABS5RXN4_9HYPH</name>
<accession>A0ABS5RXN4</accession>
<evidence type="ECO:0000313" key="3">
    <source>
        <dbReference type="Proteomes" id="UP001297272"/>
    </source>
</evidence>
<dbReference type="EMBL" id="JAFMNX010000003">
    <property type="protein sequence ID" value="MBS9721550.1"/>
    <property type="molecule type" value="Genomic_DNA"/>
</dbReference>
<comment type="caution">
    <text evidence="2">The sequence shown here is derived from an EMBL/GenBank/DDBJ whole genome shotgun (WGS) entry which is preliminary data.</text>
</comment>
<dbReference type="Proteomes" id="UP001297272">
    <property type="component" value="Unassembled WGS sequence"/>
</dbReference>
<feature type="signal peptide" evidence="1">
    <location>
        <begin position="1"/>
        <end position="19"/>
    </location>
</feature>
<evidence type="ECO:0000313" key="2">
    <source>
        <dbReference type="EMBL" id="MBS9721550.1"/>
    </source>
</evidence>
<dbReference type="RefSeq" id="WP_213985198.1">
    <property type="nucleotide sequence ID" value="NZ_JAFMNX010000003.1"/>
</dbReference>
<protein>
    <submittedName>
        <fullName evidence="2">Uncharacterized protein</fullName>
    </submittedName>
</protein>
<evidence type="ECO:0000256" key="1">
    <source>
        <dbReference type="SAM" id="SignalP"/>
    </source>
</evidence>
<proteinExistence type="predicted"/>
<feature type="chain" id="PRO_5046582973" evidence="1">
    <location>
        <begin position="20"/>
        <end position="86"/>
    </location>
</feature>
<organism evidence="2 3">
    <name type="scientific">Tianweitania aestuarii</name>
    <dbReference type="NCBI Taxonomy" id="2814886"/>
    <lineage>
        <taxon>Bacteria</taxon>
        <taxon>Pseudomonadati</taxon>
        <taxon>Pseudomonadota</taxon>
        <taxon>Alphaproteobacteria</taxon>
        <taxon>Hyphomicrobiales</taxon>
        <taxon>Phyllobacteriaceae</taxon>
        <taxon>Tianweitania</taxon>
    </lineage>
</organism>
<keyword evidence="1" id="KW-0732">Signal</keyword>
<sequence>MKTLTLSALILAAAIPATAMQAYAGAASPNLSAAKEVSGSMEPIRVVRSASAPKSTDCEKATWPYIPASCLQREAKPQTSTISLNN</sequence>
<reference evidence="2 3" key="1">
    <citation type="submission" date="2021-03" db="EMBL/GenBank/DDBJ databases">
        <title>Tianweitania aestuarii sp. nov., isolated from a tidal flat.</title>
        <authorList>
            <person name="Park S."/>
            <person name="Yoon J.-H."/>
        </authorList>
    </citation>
    <scope>NUCLEOTIDE SEQUENCE [LARGE SCALE GENOMIC DNA]</scope>
    <source>
        <strain evidence="2 3">BSSL-BM11</strain>
    </source>
</reference>
<gene>
    <name evidence="2" type="ORF">JYU29_12735</name>
</gene>